<protein>
    <recommendedName>
        <fullName evidence="5">Protein-S-isoprenylcysteine O-methyltransferase</fullName>
        <ecNumber evidence="5">2.1.1.100</ecNumber>
    </recommendedName>
</protein>
<sequence length="261" mass="29212">MSLPLSQITFTFTVLVTTYLIRYTGQDPNPPKPEDKSTAREKSSARPLPAKDKGPKKSGTRHVSTDSLISTYFNVTPARYINIITAIGVAHAIFALIPDAGREAICPNYHSSRTSPSPMYFTWNTYTSSTLLFIWTSLLLRIAAYRSLGSSFTFRITKPTSGLKTTGVHRFIRHPSYTGYFGSTIGMVMLFLRARGLMGCIVGPGFVGKVVEGLFWVWAVALVPAVFWVRVREEEAFLAEEFGEEWEAYVERTWMFVPGVL</sequence>
<comment type="catalytic activity">
    <reaction evidence="5">
        <text>[protein]-C-terminal S-[(2E,6E)-farnesyl]-L-cysteine + S-adenosyl-L-methionine = [protein]-C-terminal S-[(2E,6E)-farnesyl]-L-cysteine methyl ester + S-adenosyl-L-homocysteine</text>
        <dbReference type="Rhea" id="RHEA:21672"/>
        <dbReference type="Rhea" id="RHEA-COMP:12125"/>
        <dbReference type="Rhea" id="RHEA-COMP:12126"/>
        <dbReference type="ChEBI" id="CHEBI:57856"/>
        <dbReference type="ChEBI" id="CHEBI:59789"/>
        <dbReference type="ChEBI" id="CHEBI:90510"/>
        <dbReference type="ChEBI" id="CHEBI:90511"/>
        <dbReference type="EC" id="2.1.1.100"/>
    </reaction>
</comment>
<keyword evidence="9" id="KW-1185">Reference proteome</keyword>
<evidence type="ECO:0000313" key="9">
    <source>
        <dbReference type="Proteomes" id="UP000054771"/>
    </source>
</evidence>
<keyword evidence="5" id="KW-0256">Endoplasmic reticulum</keyword>
<feature type="transmembrane region" description="Helical" evidence="5">
    <location>
        <begin position="180"/>
        <end position="207"/>
    </location>
</feature>
<dbReference type="AlphaFoldDB" id="A0A0U5GR07"/>
<accession>A0A0U5GR07</accession>
<comment type="subcellular location">
    <subcellularLocation>
        <location evidence="5">Endoplasmic reticulum membrane</location>
        <topology evidence="5">Multi-pass membrane protein</topology>
    </subcellularLocation>
    <subcellularLocation>
        <location evidence="1">Membrane</location>
        <topology evidence="1">Multi-pass membrane protein</topology>
    </subcellularLocation>
</comment>
<dbReference type="GO" id="GO:0005789">
    <property type="term" value="C:endoplasmic reticulum membrane"/>
    <property type="evidence" value="ECO:0007669"/>
    <property type="project" value="UniProtKB-SubCell"/>
</dbReference>
<keyword evidence="7" id="KW-0732">Signal</keyword>
<keyword evidence="2 5" id="KW-0812">Transmembrane</keyword>
<keyword evidence="3 5" id="KW-1133">Transmembrane helix</keyword>
<feature type="signal peptide" evidence="7">
    <location>
        <begin position="1"/>
        <end position="26"/>
    </location>
</feature>
<evidence type="ECO:0000256" key="4">
    <source>
        <dbReference type="ARBA" id="ARBA00023136"/>
    </source>
</evidence>
<evidence type="ECO:0000313" key="8">
    <source>
        <dbReference type="EMBL" id="CEN60448.1"/>
    </source>
</evidence>
<dbReference type="Proteomes" id="UP000054771">
    <property type="component" value="Unassembled WGS sequence"/>
</dbReference>
<evidence type="ECO:0000256" key="5">
    <source>
        <dbReference type="RuleBase" id="RU362022"/>
    </source>
</evidence>
<dbReference type="EC" id="2.1.1.100" evidence="5"/>
<feature type="transmembrane region" description="Helical" evidence="5">
    <location>
        <begin position="213"/>
        <end position="231"/>
    </location>
</feature>
<organism evidence="8 9">
    <name type="scientific">Aspergillus calidoustus</name>
    <dbReference type="NCBI Taxonomy" id="454130"/>
    <lineage>
        <taxon>Eukaryota</taxon>
        <taxon>Fungi</taxon>
        <taxon>Dikarya</taxon>
        <taxon>Ascomycota</taxon>
        <taxon>Pezizomycotina</taxon>
        <taxon>Eurotiomycetes</taxon>
        <taxon>Eurotiomycetidae</taxon>
        <taxon>Eurotiales</taxon>
        <taxon>Aspergillaceae</taxon>
        <taxon>Aspergillus</taxon>
        <taxon>Aspergillus subgen. Nidulantes</taxon>
    </lineage>
</organism>
<evidence type="ECO:0000256" key="3">
    <source>
        <dbReference type="ARBA" id="ARBA00022989"/>
    </source>
</evidence>
<dbReference type="InterPro" id="IPR007269">
    <property type="entry name" value="ICMT_MeTrfase"/>
</dbReference>
<keyword evidence="5" id="KW-0808">Transferase</keyword>
<comment type="similarity">
    <text evidence="5">Belongs to the class VI-like SAM-binding methyltransferase superfamily. Isoprenylcysteine carboxyl methyltransferase family.</text>
</comment>
<keyword evidence="5" id="KW-0949">S-adenosyl-L-methionine</keyword>
<dbReference type="Pfam" id="PF04140">
    <property type="entry name" value="ICMT"/>
    <property type="match status" value="1"/>
</dbReference>
<evidence type="ECO:0000256" key="2">
    <source>
        <dbReference type="ARBA" id="ARBA00022692"/>
    </source>
</evidence>
<keyword evidence="4 5" id="KW-0472">Membrane</keyword>
<dbReference type="OrthoDB" id="422086at2759"/>
<feature type="transmembrane region" description="Helical" evidence="5">
    <location>
        <begin position="120"/>
        <end position="140"/>
    </location>
</feature>
<dbReference type="Gene3D" id="1.20.120.1630">
    <property type="match status" value="1"/>
</dbReference>
<dbReference type="PANTHER" id="PTHR12714">
    <property type="entry name" value="PROTEIN-S ISOPRENYLCYSTEINE O-METHYLTRANSFERASE"/>
    <property type="match status" value="1"/>
</dbReference>
<dbReference type="EMBL" id="CDMC01000002">
    <property type="protein sequence ID" value="CEN60448.1"/>
    <property type="molecule type" value="Genomic_DNA"/>
</dbReference>
<evidence type="ECO:0000256" key="7">
    <source>
        <dbReference type="SAM" id="SignalP"/>
    </source>
</evidence>
<feature type="compositionally biased region" description="Basic and acidic residues" evidence="6">
    <location>
        <begin position="32"/>
        <end position="55"/>
    </location>
</feature>
<reference evidence="9" key="1">
    <citation type="journal article" date="2016" name="Genome Announc.">
        <title>Draft genome sequences of fungus Aspergillus calidoustus.</title>
        <authorList>
            <person name="Horn F."/>
            <person name="Linde J."/>
            <person name="Mattern D.J."/>
            <person name="Walther G."/>
            <person name="Guthke R."/>
            <person name="Scherlach K."/>
            <person name="Martin K."/>
            <person name="Brakhage A.A."/>
            <person name="Petzke L."/>
            <person name="Valiante V."/>
        </authorList>
    </citation>
    <scope>NUCLEOTIDE SEQUENCE [LARGE SCALE GENOMIC DNA]</scope>
    <source>
        <strain evidence="9">SF006504</strain>
    </source>
</reference>
<evidence type="ECO:0000256" key="1">
    <source>
        <dbReference type="ARBA" id="ARBA00004141"/>
    </source>
</evidence>
<evidence type="ECO:0000256" key="6">
    <source>
        <dbReference type="SAM" id="MobiDB-lite"/>
    </source>
</evidence>
<gene>
    <name evidence="8" type="ORF">ASPCAL02887</name>
</gene>
<dbReference type="GO" id="GO:0004671">
    <property type="term" value="F:protein C-terminal S-isoprenylcysteine carboxyl O-methyltransferase activity"/>
    <property type="evidence" value="ECO:0007669"/>
    <property type="project" value="UniProtKB-EC"/>
</dbReference>
<feature type="region of interest" description="Disordered" evidence="6">
    <location>
        <begin position="25"/>
        <end position="62"/>
    </location>
</feature>
<dbReference type="STRING" id="454130.A0A0U5GR07"/>
<dbReference type="PANTHER" id="PTHR12714:SF9">
    <property type="entry name" value="PROTEIN-S-ISOPRENYLCYSTEINE O-METHYLTRANSFERASE"/>
    <property type="match status" value="1"/>
</dbReference>
<feature type="transmembrane region" description="Helical" evidence="5">
    <location>
        <begin position="80"/>
        <end position="100"/>
    </location>
</feature>
<keyword evidence="5" id="KW-0489">Methyltransferase</keyword>
<dbReference type="GO" id="GO:0032259">
    <property type="term" value="P:methylation"/>
    <property type="evidence" value="ECO:0007669"/>
    <property type="project" value="UniProtKB-KW"/>
</dbReference>
<feature type="chain" id="PRO_5006858121" description="Protein-S-isoprenylcysteine O-methyltransferase" evidence="7">
    <location>
        <begin position="27"/>
        <end position="261"/>
    </location>
</feature>
<proteinExistence type="inferred from homology"/>
<name>A0A0U5GR07_ASPCI</name>